<keyword evidence="2" id="KW-1185">Reference proteome</keyword>
<proteinExistence type="predicted"/>
<organism evidence="1 2">
    <name type="scientific">Patagioenas fasciata monilis</name>
    <dbReference type="NCBI Taxonomy" id="372326"/>
    <lineage>
        <taxon>Eukaryota</taxon>
        <taxon>Metazoa</taxon>
        <taxon>Chordata</taxon>
        <taxon>Craniata</taxon>
        <taxon>Vertebrata</taxon>
        <taxon>Euteleostomi</taxon>
        <taxon>Archelosauria</taxon>
        <taxon>Archosauria</taxon>
        <taxon>Dinosauria</taxon>
        <taxon>Saurischia</taxon>
        <taxon>Theropoda</taxon>
        <taxon>Coelurosauria</taxon>
        <taxon>Aves</taxon>
        <taxon>Neognathae</taxon>
        <taxon>Neoaves</taxon>
        <taxon>Columbimorphae</taxon>
        <taxon>Columbiformes</taxon>
        <taxon>Columbidae</taxon>
        <taxon>Patagioenas</taxon>
    </lineage>
</organism>
<dbReference type="Proteomes" id="UP000190648">
    <property type="component" value="Unassembled WGS sequence"/>
</dbReference>
<accession>A0A1V4JST4</accession>
<dbReference type="AlphaFoldDB" id="A0A1V4JST4"/>
<sequence length="69" mass="7296">MRGRDEGTGLREPLPDRNVVCRGGIVPQGTYEIETRVCGCSPKGDVVCAASQRCCGGAEALVITVEFLV</sequence>
<reference evidence="1 2" key="1">
    <citation type="submission" date="2016-02" db="EMBL/GenBank/DDBJ databases">
        <title>Band-tailed pigeon sequencing and assembly.</title>
        <authorList>
            <person name="Soares A.E."/>
            <person name="Novak B.J."/>
            <person name="Rice E.S."/>
            <person name="O'Connell B."/>
            <person name="Chang D."/>
            <person name="Weber S."/>
            <person name="Shapiro B."/>
        </authorList>
    </citation>
    <scope>NUCLEOTIDE SEQUENCE [LARGE SCALE GENOMIC DNA]</scope>
    <source>
        <strain evidence="1">BTP2013</strain>
        <tissue evidence="1">Blood</tissue>
    </source>
</reference>
<evidence type="ECO:0000313" key="1">
    <source>
        <dbReference type="EMBL" id="OPJ74777.1"/>
    </source>
</evidence>
<dbReference type="EMBL" id="LSYS01006629">
    <property type="protein sequence ID" value="OPJ74777.1"/>
    <property type="molecule type" value="Genomic_DNA"/>
</dbReference>
<evidence type="ECO:0000313" key="2">
    <source>
        <dbReference type="Proteomes" id="UP000190648"/>
    </source>
</evidence>
<name>A0A1V4JST4_PATFA</name>
<protein>
    <submittedName>
        <fullName evidence="1">Uncharacterized protein</fullName>
    </submittedName>
</protein>
<gene>
    <name evidence="1" type="ORF">AV530_018305</name>
</gene>
<comment type="caution">
    <text evidence="1">The sequence shown here is derived from an EMBL/GenBank/DDBJ whole genome shotgun (WGS) entry which is preliminary data.</text>
</comment>